<keyword evidence="4" id="KW-1185">Reference proteome</keyword>
<dbReference type="PROSITE" id="PS50801">
    <property type="entry name" value="STAS"/>
    <property type="match status" value="1"/>
</dbReference>
<evidence type="ECO:0000313" key="4">
    <source>
        <dbReference type="Proteomes" id="UP000288024"/>
    </source>
</evidence>
<feature type="coiled-coil region" evidence="1">
    <location>
        <begin position="187"/>
        <end position="214"/>
    </location>
</feature>
<dbReference type="CDD" id="cd07041">
    <property type="entry name" value="STAS_RsbR_RsbS_like"/>
    <property type="match status" value="1"/>
</dbReference>
<evidence type="ECO:0000259" key="2">
    <source>
        <dbReference type="PROSITE" id="PS50801"/>
    </source>
</evidence>
<dbReference type="InterPro" id="IPR036513">
    <property type="entry name" value="STAS_dom_sf"/>
</dbReference>
<dbReference type="InterPro" id="IPR002645">
    <property type="entry name" value="STAS_dom"/>
</dbReference>
<gene>
    <name evidence="3" type="ORF">EM808_23955</name>
</gene>
<accession>A0A437K4W2</accession>
<dbReference type="RefSeq" id="WP_127741591.1">
    <property type="nucleotide sequence ID" value="NZ_CAJCKN010000140.1"/>
</dbReference>
<dbReference type="Pfam" id="PF01740">
    <property type="entry name" value="STAS"/>
    <property type="match status" value="1"/>
</dbReference>
<dbReference type="PANTHER" id="PTHR33745">
    <property type="entry name" value="RSBT ANTAGONIST PROTEIN RSBS-RELATED"/>
    <property type="match status" value="1"/>
</dbReference>
<dbReference type="GeneID" id="87617674"/>
<name>A0A437K4W2_9BACI</name>
<keyword evidence="1" id="KW-0175">Coiled coil</keyword>
<comment type="caution">
    <text evidence="3">The sequence shown here is derived from an EMBL/GenBank/DDBJ whole genome shotgun (WGS) entry which is preliminary data.</text>
</comment>
<feature type="domain" description="STAS" evidence="2">
    <location>
        <begin position="216"/>
        <end position="327"/>
    </location>
</feature>
<evidence type="ECO:0000313" key="3">
    <source>
        <dbReference type="EMBL" id="RVT57804.1"/>
    </source>
</evidence>
<sequence>MGDSIIRTEVDNTVFTWDKDKGIFSFDGAQSVLFWDSAIELFISTIIEVSGNDVSNTVLEATGFRMGELVSSYYKDRIDTRDVIEQYMDIYRNAGWGKINVTHFCLDEKKVILQLKNSWEHRIYQSMKKEQATVLLPSHWAGVLTALFKENMWYKVNKSQLNGDEFDEIEIYPSSITPNDNIHQLARQKEQAYINQLEQKVEDRTQELSELVKHLSTPIMPVMKGILAVSLVGKFNDERFEGLLQKTLFAFSKQRATYLLLDMTAISDFDEYIIFRLQGLVKAVALLGGECILVGISPALGVQIINSGVDLQSIPTFSTLEQGIEHAIDKLGYEIVKKS</sequence>
<protein>
    <submittedName>
        <fullName evidence="3">STAS domain-containing protein</fullName>
    </submittedName>
</protein>
<reference evidence="3 4" key="1">
    <citation type="submission" date="2019-01" db="EMBL/GenBank/DDBJ databases">
        <title>Bacillus sp. M5HDSG1-1, whole genome shotgun sequence.</title>
        <authorList>
            <person name="Tuo L."/>
        </authorList>
    </citation>
    <scope>NUCLEOTIDE SEQUENCE [LARGE SCALE GENOMIC DNA]</scope>
    <source>
        <strain evidence="3 4">M5HDSG1-1</strain>
    </source>
</reference>
<proteinExistence type="predicted"/>
<dbReference type="SUPFAM" id="SSF52091">
    <property type="entry name" value="SpoIIaa-like"/>
    <property type="match status" value="1"/>
</dbReference>
<dbReference type="Gene3D" id="3.30.1380.20">
    <property type="entry name" value="Trafficking protein particle complex subunit 3"/>
    <property type="match status" value="1"/>
</dbReference>
<dbReference type="EMBL" id="RZTZ01000015">
    <property type="protein sequence ID" value="RVT57804.1"/>
    <property type="molecule type" value="Genomic_DNA"/>
</dbReference>
<dbReference type="Gene3D" id="3.30.750.24">
    <property type="entry name" value="STAS domain"/>
    <property type="match status" value="1"/>
</dbReference>
<organism evidence="3 4">
    <name type="scientific">Niallia taxi</name>
    <dbReference type="NCBI Taxonomy" id="2499688"/>
    <lineage>
        <taxon>Bacteria</taxon>
        <taxon>Bacillati</taxon>
        <taxon>Bacillota</taxon>
        <taxon>Bacilli</taxon>
        <taxon>Bacillales</taxon>
        <taxon>Bacillaceae</taxon>
        <taxon>Niallia</taxon>
    </lineage>
</organism>
<dbReference type="InterPro" id="IPR051932">
    <property type="entry name" value="Bact_StressResp_Reg"/>
</dbReference>
<dbReference type="AlphaFoldDB" id="A0A437K4W2"/>
<evidence type="ECO:0000256" key="1">
    <source>
        <dbReference type="SAM" id="Coils"/>
    </source>
</evidence>
<dbReference type="Proteomes" id="UP000288024">
    <property type="component" value="Unassembled WGS sequence"/>
</dbReference>